<dbReference type="InterPro" id="IPR056884">
    <property type="entry name" value="NPHP3-like_N"/>
</dbReference>
<dbReference type="EMBL" id="JAGPNK010000003">
    <property type="protein sequence ID" value="KAH7324307.1"/>
    <property type="molecule type" value="Genomic_DNA"/>
</dbReference>
<proteinExistence type="predicted"/>
<dbReference type="Pfam" id="PF24883">
    <property type="entry name" value="NPHP3_N"/>
    <property type="match status" value="1"/>
</dbReference>
<dbReference type="PANTHER" id="PTHR10039">
    <property type="entry name" value="AMELOGENIN"/>
    <property type="match status" value="1"/>
</dbReference>
<evidence type="ECO:0000259" key="2">
    <source>
        <dbReference type="Pfam" id="PF24883"/>
    </source>
</evidence>
<dbReference type="InterPro" id="IPR027417">
    <property type="entry name" value="P-loop_NTPase"/>
</dbReference>
<evidence type="ECO:0000313" key="3">
    <source>
        <dbReference type="EMBL" id="KAH7324307.1"/>
    </source>
</evidence>
<protein>
    <submittedName>
        <fullName evidence="3">NACHT domain protein</fullName>
    </submittedName>
</protein>
<reference evidence="3" key="1">
    <citation type="journal article" date="2021" name="Nat. Commun.">
        <title>Genetic determinants of endophytism in the Arabidopsis root mycobiome.</title>
        <authorList>
            <person name="Mesny F."/>
            <person name="Miyauchi S."/>
            <person name="Thiergart T."/>
            <person name="Pickel B."/>
            <person name="Atanasova L."/>
            <person name="Karlsson M."/>
            <person name="Huettel B."/>
            <person name="Barry K.W."/>
            <person name="Haridas S."/>
            <person name="Chen C."/>
            <person name="Bauer D."/>
            <person name="Andreopoulos W."/>
            <person name="Pangilinan J."/>
            <person name="LaButti K."/>
            <person name="Riley R."/>
            <person name="Lipzen A."/>
            <person name="Clum A."/>
            <person name="Drula E."/>
            <person name="Henrissat B."/>
            <person name="Kohler A."/>
            <person name="Grigoriev I.V."/>
            <person name="Martin F.M."/>
            <person name="Hacquard S."/>
        </authorList>
    </citation>
    <scope>NUCLEOTIDE SEQUENCE</scope>
    <source>
        <strain evidence="3">MPI-CAGE-CH-0235</strain>
    </source>
</reference>
<name>A0A8K0SWY6_9HYPO</name>
<dbReference type="Proteomes" id="UP000813444">
    <property type="component" value="Unassembled WGS sequence"/>
</dbReference>
<keyword evidence="1" id="KW-0677">Repeat</keyword>
<keyword evidence="4" id="KW-1185">Reference proteome</keyword>
<dbReference type="SUPFAM" id="SSF52540">
    <property type="entry name" value="P-loop containing nucleoside triphosphate hydrolases"/>
    <property type="match status" value="1"/>
</dbReference>
<organism evidence="3 4">
    <name type="scientific">Stachybotrys elegans</name>
    <dbReference type="NCBI Taxonomy" id="80388"/>
    <lineage>
        <taxon>Eukaryota</taxon>
        <taxon>Fungi</taxon>
        <taxon>Dikarya</taxon>
        <taxon>Ascomycota</taxon>
        <taxon>Pezizomycotina</taxon>
        <taxon>Sordariomycetes</taxon>
        <taxon>Hypocreomycetidae</taxon>
        <taxon>Hypocreales</taxon>
        <taxon>Stachybotryaceae</taxon>
        <taxon>Stachybotrys</taxon>
    </lineage>
</organism>
<feature type="domain" description="Nephrocystin 3-like N-terminal" evidence="2">
    <location>
        <begin position="278"/>
        <end position="430"/>
    </location>
</feature>
<sequence length="2021" mass="231275">MSSSTMQRHSRRMSRRFSSVDTSNISEVVFSLKRRSSEELGSATSAKLMNVTHEGILDWIRSQRMSHVPPEGSSYDKVLAWAQLFIERLHSFDLAIEDFAGDSYLATQLTYGYCSILLNLGRENAEALMVSFGFFYNMSMSLANLLDRIELFSVSQDIREQLVMALSDLVTLVASVSIRFHKATRGLTKSSVTVDIYNSFPGEIKSFVERCDKTAESMWRHQLLKDGMDAVPVSTVKAIRTWLTPEDAVSASMGTVSHLAHDREELTCLWMAPYLTRFLKGSNDTMSIYGKRGSGKSVLASVIVDYLQHPIGGNTYKAIYVPINNRAPAQGATSDILKAILCQLFQQRIGNVQLLQILSEAMERCARTTNDSEYEKVVWVALERSLQAALVGAKELIIVVDGLDEAVSSESDLVQRLHSATSQGSNVKLIALGTQKPSVTSGVTNIQITDDLIFDDIMAVVRGLFEHGSKVFRSMHEMERESIVSRIVEASHGSFLFAKLAAKRLRDEETSDKLSKELDSLSSHTSILDFVTRTIQANSVSEDAKMMLLWLATAERPLSLKTLLTLTSIHVDKKTINDRQIDTLSVLRPVNSLVFLQDGQVCLRHGLVREAILEMQHKGKLVSHVKDPHAELATRLLFYIKHNVTQEHDISLNPLDAYETQQLLNKFPMLDFAVRYWPYHLRRTTVFTKDGEAAVAKTISHVFPTSNTVLLLQNALWVHKATPTHLIYLATTTNICRHLLTSNDPITLQSIITLVLLCRQVGLVQECIPMFYEATNTANSILGSRSTVTLQMASGFLELTFSMTTKEKTDIMKKREDLFLVLIECYKVQYGQRSEIVITTMHQLVEHYHMIHEEHKAKELLVTIEKMTSVQGSIEAESGLHVHLRRGHEKTQTSMRLFLDVEEHDEKLETAETQHSFEYLFKQAERYVSEGRMELAEHSYIEAWQRISREYRRNHSEVLEKKKMQVIIGYSKFLQSQKRYDDCSSVLCSFWEEYRQSNVTFSETSMTHFTEMAKIMTSIGMYTGALSILKHCKSCYQNTSRTQTSSYKEIQEAIHTNSRQIMQSVESSETVVSESTLREMVLEASSSIETMEETSFTAAFSMVKLYMSQHRWQEATRSLKRVLQGIWPSLFASTAADVTPPSKHVDSCVELAERLAECYRARRRITKEEDLRMRLYHCIRTCRPVNDSLRERVTSELISFLDRTLQTDTIITVRQEMLDDYTEFYSPEHQTVIKMLWELAELARPRPVFVEYYQRIIKALNKNSETCKPETFEPCITVATELWNKGHFSEALQYYRMLFVTFLKQPKMNQKLQNETFIRETFDRYETCLRTVRADFTTLHKISTEWYHQCKTVFGASSSITVRSTLHLARVCQESKRYEHEAMVLYEELLHVNSELVDRREITSILDAMYEEEAYAASSNKSETMSSAQTERALKVLTNRTNTVRKSYGWAHEESLSKLTELVRFRSKQNETEMVQRELRETSIQVLSTEKSSMRLIQAASTIASNYIATNQVHLATQMTEEMYRQIVMKDTTNVRQSGFDVSSRGRESLVFLAQLEYSLRRNSATSVTVDEILAELTMQYVYFRQFREAIQSKTSFQEVTLSVARIYKSLVSTHRETAAKHVFEEYHNYFMKTEGRRLKFTKTEQIDMLLHTLMDHFSNFKSQDIVRSVGISANAHILQLLQDKKHHAACDLAMASFIYMSNSSSYRTPTIAKLVLIMGMNISGRHLSPQPGGACRKEMLDTSGAIIPNVLHVLEELNVSLQEFSLSHLNSLIALLGSQKNYKTLSWLLKILWTSRETKLSWHPSTTLALGRRFILAQYKVEDSMAAIRLAEDIVYNCRRVHGTRHPNTLEMSILLTQLYTSVAQRFQESKTGQDMATRLLKKSVAVHENIVRVLTDPAYAEMEDSLDTAHSSDGSDWEHAMSDDYKNGASDGEHVRQHMWYMKLALERLGGWPKDYSEYQRLSSDVFSKFAQEMKGMEGMDKWDLKKFGKGRAESEDDMLNANFSDWEVVDVRMGHGRQ</sequence>
<comment type="caution">
    <text evidence="3">The sequence shown here is derived from an EMBL/GenBank/DDBJ whole genome shotgun (WGS) entry which is preliminary data.</text>
</comment>
<dbReference type="Gene3D" id="1.25.40.10">
    <property type="entry name" value="Tetratricopeptide repeat domain"/>
    <property type="match status" value="1"/>
</dbReference>
<dbReference type="InterPro" id="IPR011990">
    <property type="entry name" value="TPR-like_helical_dom_sf"/>
</dbReference>
<dbReference type="PANTHER" id="PTHR10039:SF9">
    <property type="entry name" value="NACHT DOMAIN PROTEIN (AFU_ORTHOLOGUE AFUA_2G01760)"/>
    <property type="match status" value="1"/>
</dbReference>
<dbReference type="OrthoDB" id="2546325at2759"/>
<accession>A0A8K0SWY6</accession>
<dbReference type="Gene3D" id="3.40.50.300">
    <property type="entry name" value="P-loop containing nucleotide triphosphate hydrolases"/>
    <property type="match status" value="1"/>
</dbReference>
<evidence type="ECO:0000313" key="4">
    <source>
        <dbReference type="Proteomes" id="UP000813444"/>
    </source>
</evidence>
<evidence type="ECO:0000256" key="1">
    <source>
        <dbReference type="ARBA" id="ARBA00022737"/>
    </source>
</evidence>
<gene>
    <name evidence="3" type="ORF">B0I35DRAFT_369398</name>
</gene>